<evidence type="ECO:0000313" key="3">
    <source>
        <dbReference type="EMBL" id="NHZ65246.1"/>
    </source>
</evidence>
<evidence type="ECO:0000259" key="2">
    <source>
        <dbReference type="Pfam" id="PF07589"/>
    </source>
</evidence>
<dbReference type="Pfam" id="PF07589">
    <property type="entry name" value="PEP-CTERM"/>
    <property type="match status" value="1"/>
</dbReference>
<evidence type="ECO:0000256" key="1">
    <source>
        <dbReference type="SAM" id="Phobius"/>
    </source>
</evidence>
<proteinExistence type="predicted"/>
<dbReference type="InterPro" id="IPR013424">
    <property type="entry name" value="Ice-binding_C"/>
</dbReference>
<keyword evidence="1" id="KW-0812">Transmembrane</keyword>
<organism evidence="3 4">
    <name type="scientific">Massilia genomosp. 1</name>
    <dbReference type="NCBI Taxonomy" id="2609280"/>
    <lineage>
        <taxon>Bacteria</taxon>
        <taxon>Pseudomonadati</taxon>
        <taxon>Pseudomonadota</taxon>
        <taxon>Betaproteobacteria</taxon>
        <taxon>Burkholderiales</taxon>
        <taxon>Oxalobacteraceae</taxon>
        <taxon>Telluria group</taxon>
        <taxon>Massilia</taxon>
    </lineage>
</organism>
<protein>
    <submittedName>
        <fullName evidence="3">PEP-CTERM sorting domain-containing protein</fullName>
    </submittedName>
</protein>
<reference evidence="3 4" key="1">
    <citation type="submission" date="2019-10" db="EMBL/GenBank/DDBJ databases">
        <title>Taxonomy of Antarctic Massilia spp.: description of Massilia rubra sp. nov., Massilia aquatica sp. nov., Massilia mucilaginosa sp. nov., Massilia frigida sp. nov. isolated from streams, lakes and regoliths.</title>
        <authorList>
            <person name="Holochova P."/>
            <person name="Sedlacek I."/>
            <person name="Kralova S."/>
            <person name="Maslanova I."/>
            <person name="Busse H.-J."/>
            <person name="Stankova E."/>
            <person name="Vrbovska V."/>
            <person name="Kovarovic V."/>
            <person name="Bartak M."/>
            <person name="Svec P."/>
            <person name="Pantucek R."/>
        </authorList>
    </citation>
    <scope>NUCLEOTIDE SEQUENCE [LARGE SCALE GENOMIC DNA]</scope>
    <source>
        <strain evidence="3 4">CCM 8694</strain>
    </source>
</reference>
<dbReference type="Proteomes" id="UP000610594">
    <property type="component" value="Unassembled WGS sequence"/>
</dbReference>
<feature type="transmembrane region" description="Helical" evidence="1">
    <location>
        <begin position="76"/>
        <end position="93"/>
    </location>
</feature>
<evidence type="ECO:0000313" key="4">
    <source>
        <dbReference type="Proteomes" id="UP000610594"/>
    </source>
</evidence>
<keyword evidence="1" id="KW-0472">Membrane</keyword>
<gene>
    <name evidence="3" type="ORF">F1735_23595</name>
</gene>
<dbReference type="NCBIfam" id="TIGR02595">
    <property type="entry name" value="PEP_CTERM"/>
    <property type="match status" value="1"/>
</dbReference>
<feature type="domain" description="Ice-binding protein C-terminal" evidence="2">
    <location>
        <begin position="72"/>
        <end position="97"/>
    </location>
</feature>
<name>A0ABX0MS60_9BURK</name>
<sequence>MVMGHGSGPHSIQLVFNQDAGTLFSSTSLNVTRSLVGANGVLSYSYTDYSRDGTVSIVRADLTSLTLRSVSPVPEPSVYAMLLLGVATVAAIGRRRRQTARIG</sequence>
<keyword evidence="1" id="KW-1133">Transmembrane helix</keyword>
<comment type="caution">
    <text evidence="3">The sequence shown here is derived from an EMBL/GenBank/DDBJ whole genome shotgun (WGS) entry which is preliminary data.</text>
</comment>
<accession>A0ABX0MS60</accession>
<dbReference type="EMBL" id="WHJF01000076">
    <property type="protein sequence ID" value="NHZ65246.1"/>
    <property type="molecule type" value="Genomic_DNA"/>
</dbReference>
<keyword evidence="4" id="KW-1185">Reference proteome</keyword>